<evidence type="ECO:0000259" key="1">
    <source>
        <dbReference type="Pfam" id="PF23197"/>
    </source>
</evidence>
<comment type="caution">
    <text evidence="2">The sequence shown here is derived from an EMBL/GenBank/DDBJ whole genome shotgun (WGS) entry which is preliminary data.</text>
</comment>
<accession>A0A5N6PH35</accession>
<dbReference type="OrthoDB" id="1739146at2759"/>
<dbReference type="GO" id="GO:0005886">
    <property type="term" value="C:plasma membrane"/>
    <property type="evidence" value="ECO:0007669"/>
    <property type="project" value="TreeGrafter"/>
</dbReference>
<dbReference type="Proteomes" id="UP000326396">
    <property type="component" value="Linkage Group LG12"/>
</dbReference>
<dbReference type="EMBL" id="SZYD01000004">
    <property type="protein sequence ID" value="KAD6453688.1"/>
    <property type="molecule type" value="Genomic_DNA"/>
</dbReference>
<protein>
    <recommendedName>
        <fullName evidence="1">AIR9-like A9 domain-containing protein</fullName>
    </recommendedName>
</protein>
<gene>
    <name evidence="2" type="ORF">E3N88_08394</name>
</gene>
<reference evidence="2 3" key="1">
    <citation type="submission" date="2019-05" db="EMBL/GenBank/DDBJ databases">
        <title>Mikania micrantha, genome provides insights into the molecular mechanism of rapid growth.</title>
        <authorList>
            <person name="Liu B."/>
        </authorList>
    </citation>
    <scope>NUCLEOTIDE SEQUENCE [LARGE SCALE GENOMIC DNA]</scope>
    <source>
        <strain evidence="2">NLD-2019</strain>
        <tissue evidence="2">Leaf</tissue>
    </source>
</reference>
<keyword evidence="3" id="KW-1185">Reference proteome</keyword>
<dbReference type="InterPro" id="IPR056284">
    <property type="entry name" value="AIR9-like_A9"/>
</dbReference>
<feature type="domain" description="AIR9-like A9" evidence="1">
    <location>
        <begin position="24"/>
        <end position="79"/>
    </location>
</feature>
<dbReference type="PANTHER" id="PTHR31149:SF7">
    <property type="entry name" value="EXPRESSED PROTEIN"/>
    <property type="match status" value="1"/>
</dbReference>
<sequence>MITGDPKPGRALLGCGNAVRGTIECMFQWVRYYEDGTSEYIEGATNPEYVVTADDVDKYIALECIPMNNQGRQGKVVRVFANDQRKITVASNKNYFKFQDLINDDYQQPPPISDADDSYDLEDGLRIEGLMITGDPKPGRALLGCGYAARGTSTCMFQWVRHYEDDTSAYIEGATNREYIVTADDVDKIIALECVPVDNKGRQGEIMRIFANEQKKITCDPEMQQEIDNYMLAGQKSFSASLLMGTSNEPIIFYLGQYKYQILINSGKKLYIFEKYSSDLLIKIPQGLTTKIVLTRPRGSSLAVDFHDVRHWMKKGRQKHETTCASM</sequence>
<dbReference type="Pfam" id="PF23197">
    <property type="entry name" value="IG_AIR9"/>
    <property type="match status" value="2"/>
</dbReference>
<organism evidence="2 3">
    <name type="scientific">Mikania micrantha</name>
    <name type="common">bitter vine</name>
    <dbReference type="NCBI Taxonomy" id="192012"/>
    <lineage>
        <taxon>Eukaryota</taxon>
        <taxon>Viridiplantae</taxon>
        <taxon>Streptophyta</taxon>
        <taxon>Embryophyta</taxon>
        <taxon>Tracheophyta</taxon>
        <taxon>Spermatophyta</taxon>
        <taxon>Magnoliopsida</taxon>
        <taxon>eudicotyledons</taxon>
        <taxon>Gunneridae</taxon>
        <taxon>Pentapetalae</taxon>
        <taxon>asterids</taxon>
        <taxon>campanulids</taxon>
        <taxon>Asterales</taxon>
        <taxon>Asteraceae</taxon>
        <taxon>Asteroideae</taxon>
        <taxon>Heliantheae alliance</taxon>
        <taxon>Eupatorieae</taxon>
        <taxon>Mikania</taxon>
    </lineage>
</organism>
<evidence type="ECO:0000313" key="3">
    <source>
        <dbReference type="Proteomes" id="UP000326396"/>
    </source>
</evidence>
<feature type="domain" description="AIR9-like A9" evidence="1">
    <location>
        <begin position="130"/>
        <end position="209"/>
    </location>
</feature>
<evidence type="ECO:0000313" key="2">
    <source>
        <dbReference type="EMBL" id="KAD6453688.1"/>
    </source>
</evidence>
<dbReference type="PANTHER" id="PTHR31149">
    <property type="entry name" value="EXPRESSED PROTEIN"/>
    <property type="match status" value="1"/>
</dbReference>
<name>A0A5N6PH35_9ASTR</name>
<dbReference type="AlphaFoldDB" id="A0A5N6PH35"/>
<proteinExistence type="predicted"/>
<dbReference type="Gene3D" id="2.60.40.2700">
    <property type="match status" value="2"/>
</dbReference>